<keyword evidence="2" id="KW-1185">Reference proteome</keyword>
<name>A0A1I3PXY5_9RHOB</name>
<proteinExistence type="predicted"/>
<organism evidence="1 2">
    <name type="scientific">Jannaschia pohangensis</name>
    <dbReference type="NCBI Taxonomy" id="390807"/>
    <lineage>
        <taxon>Bacteria</taxon>
        <taxon>Pseudomonadati</taxon>
        <taxon>Pseudomonadota</taxon>
        <taxon>Alphaproteobacteria</taxon>
        <taxon>Rhodobacterales</taxon>
        <taxon>Roseobacteraceae</taxon>
        <taxon>Jannaschia</taxon>
    </lineage>
</organism>
<dbReference type="STRING" id="390807.SAMN04488095_2346"/>
<accession>A0A1I3PXY5</accession>
<evidence type="ECO:0000313" key="1">
    <source>
        <dbReference type="EMBL" id="SFJ26493.1"/>
    </source>
</evidence>
<evidence type="ECO:0000313" key="2">
    <source>
        <dbReference type="Proteomes" id="UP000199110"/>
    </source>
</evidence>
<dbReference type="RefSeq" id="WP_092780673.1">
    <property type="nucleotide sequence ID" value="NZ_FORA01000003.1"/>
</dbReference>
<reference evidence="1 2" key="1">
    <citation type="submission" date="2016-10" db="EMBL/GenBank/DDBJ databases">
        <authorList>
            <person name="de Groot N.N."/>
        </authorList>
    </citation>
    <scope>NUCLEOTIDE SEQUENCE [LARGE SCALE GENOMIC DNA]</scope>
    <source>
        <strain evidence="1 2">DSM 19073</strain>
    </source>
</reference>
<sequence>MTRRRPRSAVPTRPRRIHLTDREWAAIGAAAAARAVSRSRYVAEAALDTPVSSTPDAGELIDEMRLAMDGILDLLASVIEGTTPVQTLHICGALDRIDDRLIRALDATSGRGR</sequence>
<dbReference type="Proteomes" id="UP000199110">
    <property type="component" value="Unassembled WGS sequence"/>
</dbReference>
<gene>
    <name evidence="1" type="ORF">SAMN04488095_2346</name>
</gene>
<dbReference type="AlphaFoldDB" id="A0A1I3PXY5"/>
<dbReference type="EMBL" id="FORA01000003">
    <property type="protein sequence ID" value="SFJ26493.1"/>
    <property type="molecule type" value="Genomic_DNA"/>
</dbReference>
<protein>
    <submittedName>
        <fullName evidence="1">Uncharacterized protein</fullName>
    </submittedName>
</protein>